<evidence type="ECO:0000313" key="3">
    <source>
        <dbReference type="Proteomes" id="UP000054396"/>
    </source>
</evidence>
<dbReference type="InterPro" id="IPR005467">
    <property type="entry name" value="His_kinase_dom"/>
</dbReference>
<keyword evidence="3" id="KW-1185">Reference proteome</keyword>
<dbReference type="PANTHER" id="PTHR43102:SF2">
    <property type="entry name" value="GAF DOMAIN-CONTAINING PROTEIN"/>
    <property type="match status" value="1"/>
</dbReference>
<dbReference type="Pfam" id="PF13581">
    <property type="entry name" value="HATPase_c_2"/>
    <property type="match status" value="1"/>
</dbReference>
<dbReference type="PANTHER" id="PTHR43102">
    <property type="entry name" value="SLR1143 PROTEIN"/>
    <property type="match status" value="1"/>
</dbReference>
<gene>
    <name evidence="2" type="ORF">AVJ23_20515</name>
</gene>
<dbReference type="RefSeq" id="WP_058864106.1">
    <property type="nucleotide sequence ID" value="NZ_LPXO01000021.1"/>
</dbReference>
<evidence type="ECO:0000313" key="2">
    <source>
        <dbReference type="EMBL" id="KUF08873.1"/>
    </source>
</evidence>
<dbReference type="SMART" id="SM00065">
    <property type="entry name" value="GAF"/>
    <property type="match status" value="1"/>
</dbReference>
<sequence length="371" mass="40197">MIPRKPQSENARLAELRSYNILDTEPEADFDDVVALVSKLLDVPVALISLVDEDRQWFKARHGFEGAETPLDQSICAHALLTTDGYLEVPDTRNDLRTADNPICCGTLADMQFYAGAALVAPSGHKLGTLCVLDRKPRELTPLQRETLQVMARQVSRQLDLRRALATETVLRDEIDHRVKNSLQTVNSLVRLFRMRAQHDETREVLEAVERRVGAVAELHGALYQGETRSTIPLDAYLDRVVGLLTDQAPEGVQVTAQVASIAARPSAAAAVAVIVNEFVANAFKHAFPEGGPGEVAITLEASARGMDLTCSDNGSGRAAGGDTAGSGIGMRLMEAACEQLSGEMQLEHDAKGYRLHVHVPMTSLEKSAAA</sequence>
<dbReference type="SUPFAM" id="SSF55781">
    <property type="entry name" value="GAF domain-like"/>
    <property type="match status" value="1"/>
</dbReference>
<dbReference type="Pfam" id="PF01590">
    <property type="entry name" value="GAF"/>
    <property type="match status" value="1"/>
</dbReference>
<dbReference type="Gene3D" id="3.30.450.40">
    <property type="match status" value="1"/>
</dbReference>
<name>A0A0W7WEA2_9RHOB</name>
<dbReference type="STRING" id="1685382.AVJ23_20515"/>
<proteinExistence type="predicted"/>
<reference evidence="2 3" key="1">
    <citation type="submission" date="2015-12" db="EMBL/GenBank/DDBJ databases">
        <authorList>
            <person name="Shamseldin A."/>
            <person name="Moawad H."/>
            <person name="Abd El-Rahim W.M."/>
            <person name="Sadowsky M.J."/>
        </authorList>
    </citation>
    <scope>NUCLEOTIDE SEQUENCE [LARGE SCALE GENOMIC DNA]</scope>
    <source>
        <strain evidence="2 3">SJ5A-1</strain>
    </source>
</reference>
<protein>
    <recommendedName>
        <fullName evidence="1">Histidine kinase domain-containing protein</fullName>
    </recommendedName>
</protein>
<dbReference type="InterPro" id="IPR011495">
    <property type="entry name" value="Sig_transdc_His_kin_sub2_dim/P"/>
</dbReference>
<dbReference type="Gene3D" id="3.30.565.10">
    <property type="entry name" value="Histidine kinase-like ATPase, C-terminal domain"/>
    <property type="match status" value="1"/>
</dbReference>
<dbReference type="Proteomes" id="UP000054396">
    <property type="component" value="Unassembled WGS sequence"/>
</dbReference>
<dbReference type="SUPFAM" id="SSF55874">
    <property type="entry name" value="ATPase domain of HSP90 chaperone/DNA topoisomerase II/histidine kinase"/>
    <property type="match status" value="1"/>
</dbReference>
<dbReference type="InterPro" id="IPR003018">
    <property type="entry name" value="GAF"/>
</dbReference>
<dbReference type="Pfam" id="PF07568">
    <property type="entry name" value="HisKA_2"/>
    <property type="match status" value="1"/>
</dbReference>
<dbReference type="PROSITE" id="PS50109">
    <property type="entry name" value="HIS_KIN"/>
    <property type="match status" value="1"/>
</dbReference>
<dbReference type="AlphaFoldDB" id="A0A0W7WEA2"/>
<dbReference type="InterPro" id="IPR029016">
    <property type="entry name" value="GAF-like_dom_sf"/>
</dbReference>
<dbReference type="SMART" id="SM00387">
    <property type="entry name" value="HATPase_c"/>
    <property type="match status" value="1"/>
</dbReference>
<dbReference type="InterPro" id="IPR036890">
    <property type="entry name" value="HATPase_C_sf"/>
</dbReference>
<evidence type="ECO:0000259" key="1">
    <source>
        <dbReference type="PROSITE" id="PS50109"/>
    </source>
</evidence>
<organism evidence="2 3">
    <name type="scientific">Pseudoponticoccus marisrubri</name>
    <dbReference type="NCBI Taxonomy" id="1685382"/>
    <lineage>
        <taxon>Bacteria</taxon>
        <taxon>Pseudomonadati</taxon>
        <taxon>Pseudomonadota</taxon>
        <taxon>Alphaproteobacteria</taxon>
        <taxon>Rhodobacterales</taxon>
        <taxon>Roseobacteraceae</taxon>
        <taxon>Pseudoponticoccus</taxon>
    </lineage>
</organism>
<feature type="domain" description="Histidine kinase" evidence="1">
    <location>
        <begin position="174"/>
        <end position="364"/>
    </location>
</feature>
<accession>A0A0W7WEA2</accession>
<dbReference type="EMBL" id="LPXO01000021">
    <property type="protein sequence ID" value="KUF08873.1"/>
    <property type="molecule type" value="Genomic_DNA"/>
</dbReference>
<dbReference type="InterPro" id="IPR003594">
    <property type="entry name" value="HATPase_dom"/>
</dbReference>
<comment type="caution">
    <text evidence="2">The sequence shown here is derived from an EMBL/GenBank/DDBJ whole genome shotgun (WGS) entry which is preliminary data.</text>
</comment>